<sequence length="64" mass="7483">MVLGKRYLQGRVVDEDDGVPVQALSQLKWLVEELFFLNGVFNVSDLIPWLDWLDLQGYINRMKT</sequence>
<evidence type="ECO:0000313" key="6">
    <source>
        <dbReference type="EMBL" id="KAF0915236.1"/>
    </source>
</evidence>
<gene>
    <name evidence="6" type="ORF">E2562_034603</name>
</gene>
<dbReference type="AlphaFoldDB" id="A0A6G1DS37"/>
<evidence type="ECO:0000256" key="5">
    <source>
        <dbReference type="ARBA" id="ARBA00023004"/>
    </source>
</evidence>
<organism evidence="6 7">
    <name type="scientific">Oryza meyeriana var. granulata</name>
    <dbReference type="NCBI Taxonomy" id="110450"/>
    <lineage>
        <taxon>Eukaryota</taxon>
        <taxon>Viridiplantae</taxon>
        <taxon>Streptophyta</taxon>
        <taxon>Embryophyta</taxon>
        <taxon>Tracheophyta</taxon>
        <taxon>Spermatophyta</taxon>
        <taxon>Magnoliopsida</taxon>
        <taxon>Liliopsida</taxon>
        <taxon>Poales</taxon>
        <taxon>Poaceae</taxon>
        <taxon>BOP clade</taxon>
        <taxon>Oryzoideae</taxon>
        <taxon>Oryzeae</taxon>
        <taxon>Oryzinae</taxon>
        <taxon>Oryza</taxon>
        <taxon>Oryza meyeriana</taxon>
    </lineage>
</organism>
<name>A0A6G1DS37_9ORYZ</name>
<protein>
    <submittedName>
        <fullName evidence="6">Uncharacterized protein</fullName>
    </submittedName>
</protein>
<keyword evidence="3" id="KW-0479">Metal-binding</keyword>
<proteinExistence type="inferred from homology"/>
<comment type="similarity">
    <text evidence="1">Belongs to the cytochrome P450 family.</text>
</comment>
<dbReference type="GO" id="GO:0016491">
    <property type="term" value="F:oxidoreductase activity"/>
    <property type="evidence" value="ECO:0007669"/>
    <property type="project" value="UniProtKB-KW"/>
</dbReference>
<evidence type="ECO:0000256" key="4">
    <source>
        <dbReference type="ARBA" id="ARBA00023002"/>
    </source>
</evidence>
<evidence type="ECO:0000256" key="2">
    <source>
        <dbReference type="ARBA" id="ARBA00022617"/>
    </source>
</evidence>
<dbReference type="Proteomes" id="UP000479710">
    <property type="component" value="Unassembled WGS sequence"/>
</dbReference>
<accession>A0A6G1DS37</accession>
<keyword evidence="7" id="KW-1185">Reference proteome</keyword>
<evidence type="ECO:0000256" key="1">
    <source>
        <dbReference type="ARBA" id="ARBA00010617"/>
    </source>
</evidence>
<dbReference type="PANTHER" id="PTHR47944">
    <property type="entry name" value="CYTOCHROME P450 98A9"/>
    <property type="match status" value="1"/>
</dbReference>
<evidence type="ECO:0000256" key="3">
    <source>
        <dbReference type="ARBA" id="ARBA00022723"/>
    </source>
</evidence>
<dbReference type="OrthoDB" id="781319at2759"/>
<keyword evidence="2" id="KW-0349">Heme</keyword>
<comment type="caution">
    <text evidence="6">The sequence shown here is derived from an EMBL/GenBank/DDBJ whole genome shotgun (WGS) entry which is preliminary data.</text>
</comment>
<dbReference type="EMBL" id="SPHZ02000006">
    <property type="protein sequence ID" value="KAF0915236.1"/>
    <property type="molecule type" value="Genomic_DNA"/>
</dbReference>
<keyword evidence="4" id="KW-0560">Oxidoreductase</keyword>
<keyword evidence="5" id="KW-0408">Iron</keyword>
<dbReference type="GO" id="GO:0046872">
    <property type="term" value="F:metal ion binding"/>
    <property type="evidence" value="ECO:0007669"/>
    <property type="project" value="UniProtKB-KW"/>
</dbReference>
<dbReference type="PANTHER" id="PTHR47944:SF4">
    <property type="entry name" value="OS09G0441700 PROTEIN"/>
    <property type="match status" value="1"/>
</dbReference>
<reference evidence="6 7" key="1">
    <citation type="submission" date="2019-11" db="EMBL/GenBank/DDBJ databases">
        <title>Whole genome sequence of Oryza granulata.</title>
        <authorList>
            <person name="Li W."/>
        </authorList>
    </citation>
    <scope>NUCLEOTIDE SEQUENCE [LARGE SCALE GENOMIC DNA]</scope>
    <source>
        <strain evidence="7">cv. Menghai</strain>
        <tissue evidence="6">Leaf</tissue>
    </source>
</reference>
<evidence type="ECO:0000313" key="7">
    <source>
        <dbReference type="Proteomes" id="UP000479710"/>
    </source>
</evidence>